<protein>
    <submittedName>
        <fullName evidence="7">Mono/diheme cytochrome c family protein</fullName>
    </submittedName>
</protein>
<dbReference type="EMBL" id="SLWW01000014">
    <property type="protein sequence ID" value="TCO69563.1"/>
    <property type="molecule type" value="Genomic_DNA"/>
</dbReference>
<name>A0A4R2K877_9RHOB</name>
<dbReference type="SUPFAM" id="SSF46626">
    <property type="entry name" value="Cytochrome c"/>
    <property type="match status" value="1"/>
</dbReference>
<evidence type="ECO:0000256" key="5">
    <source>
        <dbReference type="SAM" id="SignalP"/>
    </source>
</evidence>
<feature type="signal peptide" evidence="5">
    <location>
        <begin position="1"/>
        <end position="20"/>
    </location>
</feature>
<dbReference type="RefSeq" id="WP_132546213.1">
    <property type="nucleotide sequence ID" value="NZ_SLWW01000014.1"/>
</dbReference>
<evidence type="ECO:0000256" key="3">
    <source>
        <dbReference type="ARBA" id="ARBA00023004"/>
    </source>
</evidence>
<dbReference type="Proteomes" id="UP000295142">
    <property type="component" value="Unassembled WGS sequence"/>
</dbReference>
<keyword evidence="2 4" id="KW-0479">Metal-binding</keyword>
<organism evidence="7 8">
    <name type="scientific">Rhodovulum euryhalinum</name>
    <dbReference type="NCBI Taxonomy" id="35805"/>
    <lineage>
        <taxon>Bacteria</taxon>
        <taxon>Pseudomonadati</taxon>
        <taxon>Pseudomonadota</taxon>
        <taxon>Alphaproteobacteria</taxon>
        <taxon>Rhodobacterales</taxon>
        <taxon>Paracoccaceae</taxon>
        <taxon>Rhodovulum</taxon>
    </lineage>
</organism>
<dbReference type="PANTHER" id="PTHR35008:SF8">
    <property type="entry name" value="ALCOHOL DEHYDROGENASE CYTOCHROME C SUBUNIT"/>
    <property type="match status" value="1"/>
</dbReference>
<dbReference type="InterPro" id="IPR009056">
    <property type="entry name" value="Cyt_c-like_dom"/>
</dbReference>
<dbReference type="GO" id="GO:0020037">
    <property type="term" value="F:heme binding"/>
    <property type="evidence" value="ECO:0007669"/>
    <property type="project" value="InterPro"/>
</dbReference>
<accession>A0A4R2K877</accession>
<dbReference type="GO" id="GO:0046872">
    <property type="term" value="F:metal ion binding"/>
    <property type="evidence" value="ECO:0007669"/>
    <property type="project" value="UniProtKB-KW"/>
</dbReference>
<evidence type="ECO:0000256" key="1">
    <source>
        <dbReference type="ARBA" id="ARBA00022617"/>
    </source>
</evidence>
<reference evidence="7 8" key="1">
    <citation type="submission" date="2019-03" db="EMBL/GenBank/DDBJ databases">
        <title>Genomic Encyclopedia of Type Strains, Phase IV (KMG-IV): sequencing the most valuable type-strain genomes for metagenomic binning, comparative biology and taxonomic classification.</title>
        <authorList>
            <person name="Goeker M."/>
        </authorList>
    </citation>
    <scope>NUCLEOTIDE SEQUENCE [LARGE SCALE GENOMIC DNA]</scope>
    <source>
        <strain evidence="7 8">DSM 4868</strain>
    </source>
</reference>
<dbReference type="InterPro" id="IPR051459">
    <property type="entry name" value="Cytochrome_c-type_DH"/>
</dbReference>
<dbReference type="OrthoDB" id="70223at2"/>
<keyword evidence="8" id="KW-1185">Reference proteome</keyword>
<dbReference type="Pfam" id="PF00034">
    <property type="entry name" value="Cytochrom_C"/>
    <property type="match status" value="1"/>
</dbReference>
<proteinExistence type="predicted"/>
<comment type="caution">
    <text evidence="7">The sequence shown here is derived from an EMBL/GenBank/DDBJ whole genome shotgun (WGS) entry which is preliminary data.</text>
</comment>
<dbReference type="PANTHER" id="PTHR35008">
    <property type="entry name" value="BLL4482 PROTEIN-RELATED"/>
    <property type="match status" value="1"/>
</dbReference>
<evidence type="ECO:0000256" key="2">
    <source>
        <dbReference type="ARBA" id="ARBA00022723"/>
    </source>
</evidence>
<dbReference type="Gene3D" id="1.10.760.10">
    <property type="entry name" value="Cytochrome c-like domain"/>
    <property type="match status" value="1"/>
</dbReference>
<evidence type="ECO:0000259" key="6">
    <source>
        <dbReference type="PROSITE" id="PS51007"/>
    </source>
</evidence>
<keyword evidence="3 4" id="KW-0408">Iron</keyword>
<dbReference type="AlphaFoldDB" id="A0A4R2K877"/>
<dbReference type="PROSITE" id="PS51007">
    <property type="entry name" value="CYTC"/>
    <property type="match status" value="1"/>
</dbReference>
<feature type="chain" id="PRO_5020778198" evidence="5">
    <location>
        <begin position="21"/>
        <end position="148"/>
    </location>
</feature>
<evidence type="ECO:0000256" key="4">
    <source>
        <dbReference type="PROSITE-ProRule" id="PRU00433"/>
    </source>
</evidence>
<gene>
    <name evidence="7" type="ORF">EV655_11414</name>
</gene>
<evidence type="ECO:0000313" key="8">
    <source>
        <dbReference type="Proteomes" id="UP000295142"/>
    </source>
</evidence>
<evidence type="ECO:0000313" key="7">
    <source>
        <dbReference type="EMBL" id="TCO69563.1"/>
    </source>
</evidence>
<keyword evidence="5" id="KW-0732">Signal</keyword>
<keyword evidence="1 4" id="KW-0349">Heme</keyword>
<feature type="domain" description="Cytochrome c" evidence="6">
    <location>
        <begin position="20"/>
        <end position="115"/>
    </location>
</feature>
<dbReference type="GO" id="GO:0009055">
    <property type="term" value="F:electron transfer activity"/>
    <property type="evidence" value="ECO:0007669"/>
    <property type="project" value="InterPro"/>
</dbReference>
<dbReference type="InterPro" id="IPR036909">
    <property type="entry name" value="Cyt_c-like_dom_sf"/>
</dbReference>
<sequence length="148" mass="15072">MNLRMLLAGAFLALATPAHAAAADGGEVFDRVCAACHNAGGIGTPGVAPPLADPPLWTRLGPETSARFIAGVVIAGFSGTIFSQGMGYYGLVMPPQSQLSDEELAAVTTHVLRNLGGIEAEVTPADIAAVRAAPPGHKDLMQLRGGSQ</sequence>